<protein>
    <recommendedName>
        <fullName evidence="3">Polyketide cyclase / dehydrase and lipid transport</fullName>
    </recommendedName>
</protein>
<evidence type="ECO:0008006" key="3">
    <source>
        <dbReference type="Google" id="ProtNLM"/>
    </source>
</evidence>
<dbReference type="Proteomes" id="UP000470246">
    <property type="component" value="Unassembled WGS sequence"/>
</dbReference>
<gene>
    <name evidence="1" type="ORF">GCU56_18885</name>
</gene>
<dbReference type="InterPro" id="IPR023393">
    <property type="entry name" value="START-like_dom_sf"/>
</dbReference>
<dbReference type="Gene3D" id="3.30.530.20">
    <property type="match status" value="1"/>
</dbReference>
<reference evidence="1 2" key="1">
    <citation type="submission" date="2020-02" db="EMBL/GenBank/DDBJ databases">
        <title>Geodermatophilus sabuli CPCC 205279 I12A-02694.</title>
        <authorList>
            <person name="Jiang Z."/>
        </authorList>
    </citation>
    <scope>NUCLEOTIDE SEQUENCE [LARGE SCALE GENOMIC DNA]</scope>
    <source>
        <strain evidence="1 2">I12A-02694</strain>
    </source>
</reference>
<dbReference type="EMBL" id="JAAGWF010000022">
    <property type="protein sequence ID" value="NEK59925.1"/>
    <property type="molecule type" value="Genomic_DNA"/>
</dbReference>
<accession>A0A7K3W4V6</accession>
<sequence length="137" mass="14752">MSVEAAAAVLLDWSRDPEWRTQVRRMDVEPAGRARVGQRIVEHLRFAGSTFVTPTRIEQASATAASYAGGSATVRVAGSREVSDAPEGARVTTVLDVELTGILRPLTRLLAPSYRRLQEADLDRLAALLAAGVDARP</sequence>
<proteinExistence type="predicted"/>
<dbReference type="Pfam" id="PF10604">
    <property type="entry name" value="Polyketide_cyc2"/>
    <property type="match status" value="1"/>
</dbReference>
<dbReference type="InterPro" id="IPR019587">
    <property type="entry name" value="Polyketide_cyclase/dehydratase"/>
</dbReference>
<organism evidence="1 2">
    <name type="scientific">Geodermatophilus sabuli</name>
    <dbReference type="NCBI Taxonomy" id="1564158"/>
    <lineage>
        <taxon>Bacteria</taxon>
        <taxon>Bacillati</taxon>
        <taxon>Actinomycetota</taxon>
        <taxon>Actinomycetes</taxon>
        <taxon>Geodermatophilales</taxon>
        <taxon>Geodermatophilaceae</taxon>
        <taxon>Geodermatophilus</taxon>
    </lineage>
</organism>
<keyword evidence="2" id="KW-1185">Reference proteome</keyword>
<evidence type="ECO:0000313" key="2">
    <source>
        <dbReference type="Proteomes" id="UP000470246"/>
    </source>
</evidence>
<dbReference type="SUPFAM" id="SSF55961">
    <property type="entry name" value="Bet v1-like"/>
    <property type="match status" value="1"/>
</dbReference>
<dbReference type="AlphaFoldDB" id="A0A7K3W4V6"/>
<name>A0A7K3W4V6_9ACTN</name>
<comment type="caution">
    <text evidence="1">The sequence shown here is derived from an EMBL/GenBank/DDBJ whole genome shotgun (WGS) entry which is preliminary data.</text>
</comment>
<evidence type="ECO:0000313" key="1">
    <source>
        <dbReference type="EMBL" id="NEK59925.1"/>
    </source>
</evidence>